<reference evidence="1" key="2">
    <citation type="journal article" date="2022" name="New Phytol.">
        <title>Evolutionary transition to the ectomycorrhizal habit in the genomes of a hyperdiverse lineage of mushroom-forming fungi.</title>
        <authorList>
            <person name="Looney B."/>
            <person name="Miyauchi S."/>
            <person name="Morin E."/>
            <person name="Drula E."/>
            <person name="Courty P.E."/>
            <person name="Kohler A."/>
            <person name="Kuo A."/>
            <person name="LaButti K."/>
            <person name="Pangilinan J."/>
            <person name="Lipzen A."/>
            <person name="Riley R."/>
            <person name="Andreopoulos W."/>
            <person name="He G."/>
            <person name="Johnson J."/>
            <person name="Nolan M."/>
            <person name="Tritt A."/>
            <person name="Barry K.W."/>
            <person name="Grigoriev I.V."/>
            <person name="Nagy L.G."/>
            <person name="Hibbett D."/>
            <person name="Henrissat B."/>
            <person name="Matheny P.B."/>
            <person name="Labbe J."/>
            <person name="Martin F.M."/>
        </authorList>
    </citation>
    <scope>NUCLEOTIDE SEQUENCE</scope>
    <source>
        <strain evidence="1">EC-137</strain>
    </source>
</reference>
<sequence>MASLIRDSAFGHLLRFVLGSHVLPHSDEIDPSTAWRNAVHRESSLKGKRTPSAGSEHFDAQRRELQITRDEGRYVSSAISEVISPSASDSLRIDGHKNRASIERAEPGTDHFLVGWYSDGDLDNPQNWSQGKKLWILFQTCFFTWSIFIGSSIYTAGLTDVEEKFGVSDVAATLGLTCFVAGYGIGPMLWAPLSEIPQVGRMPIYIGTLIVFVLFQVPTALARNFGMLLAFRFLTGFFGSPVLANGGATIADIYNAQHRTYAITMWGLVASLGPIVGPLVGGFAAAAKGWTWTIWEIMWLSGFALVFLFFFFPETSPSNILYRRAHRLRKATRNQNLRSQSELDAADQNFSEVITDALVRPITLNFLEPIVLALNLYIALVYALLYLWFESFPIVFIGIYGFSESTVGLSYLGILVGALVVTPVFFVYLKYVQEPMHSENGSLKPEARLPVAIICAFVLPICLFWFGWTSRSDVPWIVPVIGSSLFGFSVLPIFNVVLNYLADAYPQYAASVLAGNDLMRAAFGAAFPLFARAMYHRLGVGWASSLLGFLACAFIPIPIILFRYGERIRLASRRARRDY</sequence>
<accession>A0ACB8QK77</accession>
<dbReference type="Proteomes" id="UP000814128">
    <property type="component" value="Unassembled WGS sequence"/>
</dbReference>
<reference evidence="1" key="1">
    <citation type="submission" date="2021-02" db="EMBL/GenBank/DDBJ databases">
        <authorList>
            <consortium name="DOE Joint Genome Institute"/>
            <person name="Ahrendt S."/>
            <person name="Looney B.P."/>
            <person name="Miyauchi S."/>
            <person name="Morin E."/>
            <person name="Drula E."/>
            <person name="Courty P.E."/>
            <person name="Chicoki N."/>
            <person name="Fauchery L."/>
            <person name="Kohler A."/>
            <person name="Kuo A."/>
            <person name="Labutti K."/>
            <person name="Pangilinan J."/>
            <person name="Lipzen A."/>
            <person name="Riley R."/>
            <person name="Andreopoulos W."/>
            <person name="He G."/>
            <person name="Johnson J."/>
            <person name="Barry K.W."/>
            <person name="Grigoriev I.V."/>
            <person name="Nagy L."/>
            <person name="Hibbett D."/>
            <person name="Henrissat B."/>
            <person name="Matheny P.B."/>
            <person name="Labbe J."/>
            <person name="Martin F."/>
        </authorList>
    </citation>
    <scope>NUCLEOTIDE SEQUENCE</scope>
    <source>
        <strain evidence="1">EC-137</strain>
    </source>
</reference>
<evidence type="ECO:0000313" key="1">
    <source>
        <dbReference type="EMBL" id="KAI0032060.1"/>
    </source>
</evidence>
<dbReference type="EMBL" id="MU273558">
    <property type="protein sequence ID" value="KAI0032060.1"/>
    <property type="molecule type" value="Genomic_DNA"/>
</dbReference>
<protein>
    <submittedName>
        <fullName evidence="1">Caffeine resistance protein 5</fullName>
    </submittedName>
</protein>
<evidence type="ECO:0000313" key="2">
    <source>
        <dbReference type="Proteomes" id="UP000814128"/>
    </source>
</evidence>
<comment type="caution">
    <text evidence="1">The sequence shown here is derived from an EMBL/GenBank/DDBJ whole genome shotgun (WGS) entry which is preliminary data.</text>
</comment>
<gene>
    <name evidence="1" type="ORF">K488DRAFT_50712</name>
</gene>
<keyword evidence="2" id="KW-1185">Reference proteome</keyword>
<organism evidence="1 2">
    <name type="scientific">Vararia minispora EC-137</name>
    <dbReference type="NCBI Taxonomy" id="1314806"/>
    <lineage>
        <taxon>Eukaryota</taxon>
        <taxon>Fungi</taxon>
        <taxon>Dikarya</taxon>
        <taxon>Basidiomycota</taxon>
        <taxon>Agaricomycotina</taxon>
        <taxon>Agaricomycetes</taxon>
        <taxon>Russulales</taxon>
        <taxon>Lachnocladiaceae</taxon>
        <taxon>Vararia</taxon>
    </lineage>
</organism>
<name>A0ACB8QK77_9AGAM</name>
<proteinExistence type="predicted"/>